<feature type="region of interest" description="Disordered" evidence="1">
    <location>
        <begin position="578"/>
        <end position="655"/>
    </location>
</feature>
<dbReference type="EMBL" id="KL584703">
    <property type="protein sequence ID" value="KEQ77082.1"/>
    <property type="molecule type" value="Genomic_DNA"/>
</dbReference>
<dbReference type="HOGENOM" id="CLU_261908_0_0_1"/>
<feature type="region of interest" description="Disordered" evidence="1">
    <location>
        <begin position="892"/>
        <end position="944"/>
    </location>
</feature>
<feature type="compositionally biased region" description="Low complexity" evidence="1">
    <location>
        <begin position="243"/>
        <end position="264"/>
    </location>
</feature>
<feature type="compositionally biased region" description="Polar residues" evidence="1">
    <location>
        <begin position="918"/>
        <end position="944"/>
    </location>
</feature>
<dbReference type="RefSeq" id="XP_013430703.1">
    <property type="nucleotide sequence ID" value="XM_013575249.1"/>
</dbReference>
<feature type="compositionally biased region" description="Low complexity" evidence="1">
    <location>
        <begin position="530"/>
        <end position="554"/>
    </location>
</feature>
<name>A0A074X4X3_9PEZI</name>
<keyword evidence="3" id="KW-1185">Reference proteome</keyword>
<feature type="region of interest" description="Disordered" evidence="1">
    <location>
        <begin position="959"/>
        <end position="1000"/>
    </location>
</feature>
<feature type="region of interest" description="Disordered" evidence="1">
    <location>
        <begin position="704"/>
        <end position="746"/>
    </location>
</feature>
<feature type="region of interest" description="Disordered" evidence="1">
    <location>
        <begin position="1201"/>
        <end position="1251"/>
    </location>
</feature>
<feature type="compositionally biased region" description="Polar residues" evidence="1">
    <location>
        <begin position="615"/>
        <end position="625"/>
    </location>
</feature>
<proteinExistence type="predicted"/>
<feature type="compositionally biased region" description="Basic and acidic residues" evidence="1">
    <location>
        <begin position="604"/>
        <end position="614"/>
    </location>
</feature>
<feature type="region of interest" description="Disordered" evidence="1">
    <location>
        <begin position="325"/>
        <end position="394"/>
    </location>
</feature>
<feature type="compositionally biased region" description="Basic and acidic residues" evidence="1">
    <location>
        <begin position="1239"/>
        <end position="1251"/>
    </location>
</feature>
<feature type="compositionally biased region" description="Basic and acidic residues" evidence="1">
    <location>
        <begin position="1216"/>
        <end position="1227"/>
    </location>
</feature>
<feature type="compositionally biased region" description="Polar residues" evidence="1">
    <location>
        <begin position="232"/>
        <end position="241"/>
    </location>
</feature>
<evidence type="ECO:0000313" key="3">
    <source>
        <dbReference type="Proteomes" id="UP000027730"/>
    </source>
</evidence>
<feature type="compositionally biased region" description="Polar residues" evidence="1">
    <location>
        <begin position="646"/>
        <end position="655"/>
    </location>
</feature>
<dbReference type="OrthoDB" id="5382952at2759"/>
<sequence>MATHSLVPDPPSGSETQRQPRSLRRSITRLPVTTRSPKEHAVTEPTRPLPKNPNFRHVLKSETTSSRTVTDSRLPSKNATPSVVQARPPSATPSVQSNASKAQSLGRRSLRAPALSTKTPSLVSGSTISAPDSPHSALRRKPSTINQYALRVKTDPESMQEHRDLVKTVHRAQYDDDLFPEAILGIALPPTSGLASLKTVSRIPSSGPRTTNSRTNAKVTRPVVDMQAPFSDVSSRNSDSPFSHRSTPTSASSHSSLAASTLGSTRHRDSLDLARAATKAHAKKDKSSIANISSSLQQETGKLAAPISRDQIKHQQELTRQGLLFSNPFSTKSTSIQSQRGSTAAKSTARRTSQGALVDGIPPEFAHLNVDPPPNQSTSRFIPPRRPSRDGIDGLGLSLDIPVVQSNLSHITRVPSRGSIETGVESPPLSPRRTFGFAHRSSSRQSNKSQTYPATPRTPVGRSEMGTPLSRKDSPMVGPSPNTIRSPRTNILSNLHAKPSTPPIASERPKKGPSAGTGHEGYGKFGFRGRGSSIFGRTTRSSSKDSSTSHSGFSFLSRKKSMADDGEDSLDQFLEERREPIILRGIGNGTQSGEQEATGRPKSGHSDEARHRADSSATKTVTPTGSARKPSLSELGGEGKEGHWLNSPTSNKSPTFMQRFKSKITSQSPNNEPRNQQIPNSLHFGSIDQATNLDLTDIEKLLNGDNRSSQSSKSSDVDLKNVNPPVSYGRRHEGLLPSPLETPSLKRTSLSSPVLLQAKTITQFQAPQLVEISKASSISHQEDVPEGRLRSVGRIPQVVRAGQISRAQPHQENVGVSKDIPNHGVEANQVASIADETREFIAFPPRKDSELSYTSSSGFGSPCITRTSFVGEDEVWNEYDNLLDEISPSRVRASDTSSFGAPTPFQYGDMIDHKPTTHNEASTPRSTSNPEASRRASNFDTSRPSTTFSISDYLVDQDATSEAPVSPRKNRSSLVTPALPGPRIQRKSVSRKQERPVDNSASAELRFAALMTSKWLSFGRLLFSPAHEEAMTGDHTRILIVDGLGKEWSYNCALTYPKCQFYNLGPEPNSSSWETLSNYHHVTHPSISTPFPFPNNYFSAVVFRFPVANADDAYQVCFNEIKRTMRPSGYLEISVLDLDLVNMGPTARKAIRDLKIRMHQQDSQISLWNHGDAFLTLLGKREFENLRKCVVGIPVAGRIRRSHDSSSSSSGSQRRRTSEQPEPEYLRFTEWMRSSGNKNNEEDERHERRNDEDITKTVAKIGRWWYSSCYPDPGQSTTTALWDTPGLLRECERQRTSFRLLFCYAQKPVCVKRRTASV</sequence>
<accession>A0A074X4X3</accession>
<feature type="region of interest" description="Disordered" evidence="1">
    <location>
        <begin position="1"/>
        <end position="139"/>
    </location>
</feature>
<protein>
    <recommendedName>
        <fullName evidence="4">Methyltransferase type 11 domain-containing protein</fullName>
    </recommendedName>
</protein>
<feature type="compositionally biased region" description="Polar residues" evidence="1">
    <location>
        <begin position="92"/>
        <end position="103"/>
    </location>
</feature>
<feature type="region of interest" description="Disordered" evidence="1">
    <location>
        <begin position="418"/>
        <end position="554"/>
    </location>
</feature>
<evidence type="ECO:0000256" key="1">
    <source>
        <dbReference type="SAM" id="MobiDB-lite"/>
    </source>
</evidence>
<feature type="region of interest" description="Disordered" evidence="1">
    <location>
        <begin position="200"/>
        <end position="269"/>
    </location>
</feature>
<feature type="compositionally biased region" description="Polar residues" evidence="1">
    <location>
        <begin position="200"/>
        <end position="218"/>
    </location>
</feature>
<dbReference type="STRING" id="1043004.A0A074X4X3"/>
<gene>
    <name evidence="2" type="ORF">M436DRAFT_37807</name>
</gene>
<evidence type="ECO:0008006" key="4">
    <source>
        <dbReference type="Google" id="ProtNLM"/>
    </source>
</evidence>
<dbReference type="GeneID" id="25408907"/>
<feature type="region of interest" description="Disordered" evidence="1">
    <location>
        <begin position="663"/>
        <end position="682"/>
    </location>
</feature>
<feature type="compositionally biased region" description="Polar residues" evidence="1">
    <location>
        <begin position="327"/>
        <end position="355"/>
    </location>
</feature>
<feature type="compositionally biased region" description="Gly residues" evidence="1">
    <location>
        <begin position="518"/>
        <end position="529"/>
    </location>
</feature>
<feature type="compositionally biased region" description="Polar residues" evidence="1">
    <location>
        <begin position="480"/>
        <end position="493"/>
    </location>
</feature>
<evidence type="ECO:0000313" key="2">
    <source>
        <dbReference type="EMBL" id="KEQ77082.1"/>
    </source>
</evidence>
<feature type="compositionally biased region" description="Polar residues" evidence="1">
    <location>
        <begin position="61"/>
        <end position="83"/>
    </location>
</feature>
<feature type="compositionally biased region" description="Polar residues" evidence="1">
    <location>
        <begin position="116"/>
        <end position="130"/>
    </location>
</feature>
<dbReference type="Proteomes" id="UP000027730">
    <property type="component" value="Unassembled WGS sequence"/>
</dbReference>
<organism evidence="2 3">
    <name type="scientific">Aureobasidium namibiae CBS 147.97</name>
    <dbReference type="NCBI Taxonomy" id="1043004"/>
    <lineage>
        <taxon>Eukaryota</taxon>
        <taxon>Fungi</taxon>
        <taxon>Dikarya</taxon>
        <taxon>Ascomycota</taxon>
        <taxon>Pezizomycotina</taxon>
        <taxon>Dothideomycetes</taxon>
        <taxon>Dothideomycetidae</taxon>
        <taxon>Dothideales</taxon>
        <taxon>Saccotheciaceae</taxon>
        <taxon>Aureobasidium</taxon>
    </lineage>
</organism>
<feature type="compositionally biased region" description="Polar residues" evidence="1">
    <location>
        <begin position="443"/>
        <end position="453"/>
    </location>
</feature>
<feature type="compositionally biased region" description="Polar residues" evidence="1">
    <location>
        <begin position="663"/>
        <end position="680"/>
    </location>
</feature>
<reference evidence="2 3" key="1">
    <citation type="journal article" date="2014" name="BMC Genomics">
        <title>Genome sequencing of four Aureobasidium pullulans varieties: biotechnological potential, stress tolerance, and description of new species.</title>
        <authorList>
            <person name="Gostin Ar C."/>
            <person name="Ohm R.A."/>
            <person name="Kogej T."/>
            <person name="Sonjak S."/>
            <person name="Turk M."/>
            <person name="Zajc J."/>
            <person name="Zalar P."/>
            <person name="Grube M."/>
            <person name="Sun H."/>
            <person name="Han J."/>
            <person name="Sharma A."/>
            <person name="Chiniquy J."/>
            <person name="Ngan C.Y."/>
            <person name="Lipzen A."/>
            <person name="Barry K."/>
            <person name="Grigoriev I.V."/>
            <person name="Gunde-Cimerman N."/>
        </authorList>
    </citation>
    <scope>NUCLEOTIDE SEQUENCE [LARGE SCALE GENOMIC DNA]</scope>
    <source>
        <strain evidence="2 3">CBS 147.97</strain>
    </source>
</reference>